<keyword evidence="3" id="KW-1185">Reference proteome</keyword>
<name>A0ABW7QBB9_9MICO</name>
<dbReference type="RefSeq" id="WP_397557403.1">
    <property type="nucleotide sequence ID" value="NZ_JBIQWL010000006.1"/>
</dbReference>
<gene>
    <name evidence="2" type="ORF">ACH3VR_16445</name>
</gene>
<keyword evidence="1" id="KW-1133">Transmembrane helix</keyword>
<sequence length="41" mass="4225">MPDPEKRPGVSPTRIGIWIVVSAVGLYMIVSGLMGVINGGG</sequence>
<comment type="caution">
    <text evidence="2">The sequence shown here is derived from an EMBL/GenBank/DDBJ whole genome shotgun (WGS) entry which is preliminary data.</text>
</comment>
<dbReference type="EMBL" id="JBIQWL010000006">
    <property type="protein sequence ID" value="MFH8251956.1"/>
    <property type="molecule type" value="Genomic_DNA"/>
</dbReference>
<dbReference type="Proteomes" id="UP001610861">
    <property type="component" value="Unassembled WGS sequence"/>
</dbReference>
<organism evidence="2 3">
    <name type="scientific">Microbacterium alkaliflavum</name>
    <dbReference type="NCBI Taxonomy" id="3248839"/>
    <lineage>
        <taxon>Bacteria</taxon>
        <taxon>Bacillati</taxon>
        <taxon>Actinomycetota</taxon>
        <taxon>Actinomycetes</taxon>
        <taxon>Micrococcales</taxon>
        <taxon>Microbacteriaceae</taxon>
        <taxon>Microbacterium</taxon>
    </lineage>
</organism>
<proteinExistence type="predicted"/>
<protein>
    <submittedName>
        <fullName evidence="2">Uncharacterized protein</fullName>
    </submittedName>
</protein>
<reference evidence="2 3" key="1">
    <citation type="submission" date="2024-09" db="EMBL/GenBank/DDBJ databases">
        <authorList>
            <person name="Pan X."/>
        </authorList>
    </citation>
    <scope>NUCLEOTIDE SEQUENCE [LARGE SCALE GENOMIC DNA]</scope>
    <source>
        <strain evidence="2 3">B2969</strain>
    </source>
</reference>
<keyword evidence="1" id="KW-0812">Transmembrane</keyword>
<feature type="transmembrane region" description="Helical" evidence="1">
    <location>
        <begin position="15"/>
        <end position="37"/>
    </location>
</feature>
<evidence type="ECO:0000313" key="2">
    <source>
        <dbReference type="EMBL" id="MFH8251956.1"/>
    </source>
</evidence>
<evidence type="ECO:0000256" key="1">
    <source>
        <dbReference type="SAM" id="Phobius"/>
    </source>
</evidence>
<evidence type="ECO:0000313" key="3">
    <source>
        <dbReference type="Proteomes" id="UP001610861"/>
    </source>
</evidence>
<keyword evidence="1" id="KW-0472">Membrane</keyword>
<accession>A0ABW7QBB9</accession>